<name>A0ABX2PSF7_9RHOB</name>
<accession>A0ABX2PSF7</accession>
<organism evidence="2 3">
    <name type="scientific">Ruegeria haliotis</name>
    <dbReference type="NCBI Taxonomy" id="2747601"/>
    <lineage>
        <taxon>Bacteria</taxon>
        <taxon>Pseudomonadati</taxon>
        <taxon>Pseudomonadota</taxon>
        <taxon>Alphaproteobacteria</taxon>
        <taxon>Rhodobacterales</taxon>
        <taxon>Roseobacteraceae</taxon>
        <taxon>Ruegeria</taxon>
    </lineage>
</organism>
<evidence type="ECO:0000313" key="3">
    <source>
        <dbReference type="Proteomes" id="UP000630805"/>
    </source>
</evidence>
<sequence>MNWIKRILGGLIVLILILIGVSYLLPGKAEVSRSITIAAPPEAIFLYVNSMQETEKWSPWLSRDPETKLTYSGPDAGVGNTLNWSSEHPQVGTGSQEIIASTPDQAVRTALDFGPMGTATASFVLQPEGQQTQVTWGFTSELGLNPMSRWMGVMMDKWVGGDYERGLDNLKALVEGQG</sequence>
<comment type="caution">
    <text evidence="2">The sequence shown here is derived from an EMBL/GenBank/DDBJ whole genome shotgun (WGS) entry which is preliminary data.</text>
</comment>
<reference evidence="2 3" key="1">
    <citation type="submission" date="2020-06" db="EMBL/GenBank/DDBJ databases">
        <authorList>
            <person name="Cao W.R."/>
        </authorList>
    </citation>
    <scope>NUCLEOTIDE SEQUENCE [LARGE SCALE GENOMIC DNA]</scope>
    <source>
        <strain evidence="2 3">B1Z28</strain>
    </source>
</reference>
<dbReference type="RefSeq" id="WP_176864013.1">
    <property type="nucleotide sequence ID" value="NZ_JABXWT010000003.1"/>
</dbReference>
<dbReference type="SUPFAM" id="SSF55961">
    <property type="entry name" value="Bet v1-like"/>
    <property type="match status" value="1"/>
</dbReference>
<gene>
    <name evidence="2" type="ORF">HW561_09375</name>
</gene>
<keyword evidence="3" id="KW-1185">Reference proteome</keyword>
<protein>
    <submittedName>
        <fullName evidence="2">SRPBCC family protein</fullName>
    </submittedName>
</protein>
<dbReference type="Proteomes" id="UP000630805">
    <property type="component" value="Unassembled WGS sequence"/>
</dbReference>
<keyword evidence="1" id="KW-0812">Transmembrane</keyword>
<proteinExistence type="predicted"/>
<keyword evidence="1" id="KW-0472">Membrane</keyword>
<dbReference type="Pfam" id="PF10604">
    <property type="entry name" value="Polyketide_cyc2"/>
    <property type="match status" value="1"/>
</dbReference>
<feature type="transmembrane region" description="Helical" evidence="1">
    <location>
        <begin position="7"/>
        <end position="25"/>
    </location>
</feature>
<dbReference type="InterPro" id="IPR023393">
    <property type="entry name" value="START-like_dom_sf"/>
</dbReference>
<dbReference type="Gene3D" id="3.30.530.20">
    <property type="match status" value="1"/>
</dbReference>
<dbReference type="EMBL" id="JABXWT010000003">
    <property type="protein sequence ID" value="NVO55999.1"/>
    <property type="molecule type" value="Genomic_DNA"/>
</dbReference>
<evidence type="ECO:0000313" key="2">
    <source>
        <dbReference type="EMBL" id="NVO55999.1"/>
    </source>
</evidence>
<dbReference type="CDD" id="cd07818">
    <property type="entry name" value="SRPBCC_1"/>
    <property type="match status" value="1"/>
</dbReference>
<evidence type="ECO:0000256" key="1">
    <source>
        <dbReference type="SAM" id="Phobius"/>
    </source>
</evidence>
<dbReference type="InterPro" id="IPR019587">
    <property type="entry name" value="Polyketide_cyclase/dehydratase"/>
</dbReference>
<keyword evidence="1" id="KW-1133">Transmembrane helix</keyword>